<reference evidence="3" key="2">
    <citation type="submission" date="2015-01" db="EMBL/GenBank/DDBJ databases">
        <title>Evolutionary Origins and Diversification of the Mycorrhizal Mutualists.</title>
        <authorList>
            <consortium name="DOE Joint Genome Institute"/>
            <consortium name="Mycorrhizal Genomics Consortium"/>
            <person name="Kohler A."/>
            <person name="Kuo A."/>
            <person name="Nagy L.G."/>
            <person name="Floudas D."/>
            <person name="Copeland A."/>
            <person name="Barry K.W."/>
            <person name="Cichocki N."/>
            <person name="Veneault-Fourrey C."/>
            <person name="LaButti K."/>
            <person name="Lindquist E.A."/>
            <person name="Lipzen A."/>
            <person name="Lundell T."/>
            <person name="Morin E."/>
            <person name="Murat C."/>
            <person name="Riley R."/>
            <person name="Ohm R."/>
            <person name="Sun H."/>
            <person name="Tunlid A."/>
            <person name="Henrissat B."/>
            <person name="Grigoriev I.V."/>
            <person name="Hibbett D.S."/>
            <person name="Martin F."/>
        </authorList>
    </citation>
    <scope>NUCLEOTIDE SEQUENCE [LARGE SCALE GENOMIC DNA]</scope>
    <source>
        <strain evidence="3">UH-Slu-Lm8-n1</strain>
    </source>
</reference>
<organism evidence="2 3">
    <name type="scientific">Suillus luteus UH-Slu-Lm8-n1</name>
    <dbReference type="NCBI Taxonomy" id="930992"/>
    <lineage>
        <taxon>Eukaryota</taxon>
        <taxon>Fungi</taxon>
        <taxon>Dikarya</taxon>
        <taxon>Basidiomycota</taxon>
        <taxon>Agaricomycotina</taxon>
        <taxon>Agaricomycetes</taxon>
        <taxon>Agaricomycetidae</taxon>
        <taxon>Boletales</taxon>
        <taxon>Suillineae</taxon>
        <taxon>Suillaceae</taxon>
        <taxon>Suillus</taxon>
    </lineage>
</organism>
<evidence type="ECO:0000256" key="1">
    <source>
        <dbReference type="SAM" id="SignalP"/>
    </source>
</evidence>
<keyword evidence="3" id="KW-1185">Reference proteome</keyword>
<keyword evidence="1" id="KW-0732">Signal</keyword>
<dbReference type="EMBL" id="KN835276">
    <property type="protein sequence ID" value="KIK41183.1"/>
    <property type="molecule type" value="Genomic_DNA"/>
</dbReference>
<gene>
    <name evidence="2" type="ORF">CY34DRAFT_222002</name>
</gene>
<evidence type="ECO:0000313" key="3">
    <source>
        <dbReference type="Proteomes" id="UP000054485"/>
    </source>
</evidence>
<accession>A0A0D0BCM3</accession>
<evidence type="ECO:0000313" key="2">
    <source>
        <dbReference type="EMBL" id="KIK41183.1"/>
    </source>
</evidence>
<sequence>MWSDIIYMIQIARLALTLTLSRSSSHSHGVCATLAIPIFLSLMHIPPPLFPSDICIWTPSITHFTLLRLSCETPRHGVHMAWSRWRSLSRGNEDMRKLAFDSAISHAAIFFS</sequence>
<dbReference type="InParanoid" id="A0A0D0BCM3"/>
<feature type="signal peptide" evidence="1">
    <location>
        <begin position="1"/>
        <end position="17"/>
    </location>
</feature>
<proteinExistence type="predicted"/>
<dbReference type="HOGENOM" id="CLU_2147513_0_0_1"/>
<name>A0A0D0BCM3_9AGAM</name>
<feature type="chain" id="PRO_5002207256" evidence="1">
    <location>
        <begin position="18"/>
        <end position="112"/>
    </location>
</feature>
<protein>
    <submittedName>
        <fullName evidence="2">Uncharacterized protein</fullName>
    </submittedName>
</protein>
<dbReference type="Proteomes" id="UP000054485">
    <property type="component" value="Unassembled WGS sequence"/>
</dbReference>
<dbReference type="AlphaFoldDB" id="A0A0D0BCM3"/>
<reference evidence="2 3" key="1">
    <citation type="submission" date="2014-04" db="EMBL/GenBank/DDBJ databases">
        <authorList>
            <consortium name="DOE Joint Genome Institute"/>
            <person name="Kuo A."/>
            <person name="Ruytinx J."/>
            <person name="Rineau F."/>
            <person name="Colpaert J."/>
            <person name="Kohler A."/>
            <person name="Nagy L.G."/>
            <person name="Floudas D."/>
            <person name="Copeland A."/>
            <person name="Barry K.W."/>
            <person name="Cichocki N."/>
            <person name="Veneault-Fourrey C."/>
            <person name="LaButti K."/>
            <person name="Lindquist E.A."/>
            <person name="Lipzen A."/>
            <person name="Lundell T."/>
            <person name="Morin E."/>
            <person name="Murat C."/>
            <person name="Sun H."/>
            <person name="Tunlid A."/>
            <person name="Henrissat B."/>
            <person name="Grigoriev I.V."/>
            <person name="Hibbett D.S."/>
            <person name="Martin F."/>
            <person name="Nordberg H.P."/>
            <person name="Cantor M.N."/>
            <person name="Hua S.X."/>
        </authorList>
    </citation>
    <scope>NUCLEOTIDE SEQUENCE [LARGE SCALE GENOMIC DNA]</scope>
    <source>
        <strain evidence="2 3">UH-Slu-Lm8-n1</strain>
    </source>
</reference>